<evidence type="ECO:0000313" key="3">
    <source>
        <dbReference type="Proteomes" id="UP000278907"/>
    </source>
</evidence>
<dbReference type="InterPro" id="IPR025669">
    <property type="entry name" value="AAA_dom"/>
</dbReference>
<keyword evidence="3" id="KW-1185">Reference proteome</keyword>
<dbReference type="RefSeq" id="WP_120582540.1">
    <property type="nucleotide sequence ID" value="NZ_RAWI01000005.1"/>
</dbReference>
<dbReference type="PANTHER" id="PTHR13696:SF99">
    <property type="entry name" value="COBYRINIC ACID AC-DIAMIDE SYNTHASE"/>
    <property type="match status" value="1"/>
</dbReference>
<name>A0ABX9QRM6_9BACT</name>
<comment type="caution">
    <text evidence="2">The sequence shown here is derived from an EMBL/GenBank/DDBJ whole genome shotgun (WGS) entry which is preliminary data.</text>
</comment>
<dbReference type="InterPro" id="IPR027417">
    <property type="entry name" value="P-loop_NTPase"/>
</dbReference>
<dbReference type="EMBL" id="RAWI01000005">
    <property type="protein sequence ID" value="RKI17125.1"/>
    <property type="molecule type" value="Genomic_DNA"/>
</dbReference>
<feature type="domain" description="AAA" evidence="1">
    <location>
        <begin position="12"/>
        <end position="199"/>
    </location>
</feature>
<dbReference type="InterPro" id="IPR050678">
    <property type="entry name" value="DNA_Partitioning_ATPase"/>
</dbReference>
<sequence>MSTTPAAPPVKTKVITIFNNKGGVGKTITSWNLGEQIAQTGKSVLLIDFDPQCNLSIAVLGETRFFSLLPQNTTSYGSCIRSYLQHFLQSTGKEELFLHKGGTQSAPSLRIVAGDFWLNVYAESLTVGNDLLSGTGITRFAILKRIIEKANHEMGKPFDFVLLDLPPSFNSLVRAALYTSDYFLVPCTSDNFSAYCIGLIGQMLPAFMADWKQGMNRFKISNPSITEFDSIGQPKFAGWVFNGFDTRAGNVVRADQVHKDRLTQAIRDDLVAKLNNAAPTLGYNPIPSNLPGDFCVGTTEDMNVLVQNSIWQSVPVGRLDKVQQLMDLQNKRGWAPQQLDQIKKIRGAYDKMAKNVIKVCI</sequence>
<dbReference type="SUPFAM" id="SSF52540">
    <property type="entry name" value="P-loop containing nucleoside triphosphate hydrolases"/>
    <property type="match status" value="1"/>
</dbReference>
<evidence type="ECO:0000313" key="2">
    <source>
        <dbReference type="EMBL" id="RKI17125.1"/>
    </source>
</evidence>
<accession>A0ABX9QRM6</accession>
<organism evidence="2 3">
    <name type="scientific">Corallococcus praedator</name>
    <dbReference type="NCBI Taxonomy" id="2316724"/>
    <lineage>
        <taxon>Bacteria</taxon>
        <taxon>Pseudomonadati</taxon>
        <taxon>Myxococcota</taxon>
        <taxon>Myxococcia</taxon>
        <taxon>Myxococcales</taxon>
        <taxon>Cystobacterineae</taxon>
        <taxon>Myxococcaceae</taxon>
        <taxon>Corallococcus</taxon>
    </lineage>
</organism>
<dbReference type="PANTHER" id="PTHR13696">
    <property type="entry name" value="P-LOOP CONTAINING NUCLEOSIDE TRIPHOSPHATE HYDROLASE"/>
    <property type="match status" value="1"/>
</dbReference>
<gene>
    <name evidence="2" type="ORF">D7Y13_01460</name>
</gene>
<proteinExistence type="predicted"/>
<evidence type="ECO:0000259" key="1">
    <source>
        <dbReference type="Pfam" id="PF13614"/>
    </source>
</evidence>
<reference evidence="2 3" key="1">
    <citation type="submission" date="2018-09" db="EMBL/GenBank/DDBJ databases">
        <authorList>
            <person name="Livingstone P.G."/>
            <person name="Whitworth D.E."/>
        </authorList>
    </citation>
    <scope>NUCLEOTIDE SEQUENCE [LARGE SCALE GENOMIC DNA]</scope>
    <source>
        <strain evidence="2 3">CA031B</strain>
    </source>
</reference>
<protein>
    <submittedName>
        <fullName evidence="2">Transcriptional regulator</fullName>
    </submittedName>
</protein>
<dbReference type="Proteomes" id="UP000278907">
    <property type="component" value="Unassembled WGS sequence"/>
</dbReference>
<dbReference type="Gene3D" id="3.40.50.300">
    <property type="entry name" value="P-loop containing nucleotide triphosphate hydrolases"/>
    <property type="match status" value="1"/>
</dbReference>
<dbReference type="Pfam" id="PF13614">
    <property type="entry name" value="AAA_31"/>
    <property type="match status" value="1"/>
</dbReference>
<dbReference type="CDD" id="cd02042">
    <property type="entry name" value="ParAB_family"/>
    <property type="match status" value="1"/>
</dbReference>